<protein>
    <submittedName>
        <fullName evidence="1">Uncharacterized protein</fullName>
    </submittedName>
</protein>
<proteinExistence type="predicted"/>
<feature type="non-terminal residue" evidence="1">
    <location>
        <position position="1"/>
    </location>
</feature>
<accession>A0ABU6XQ65</accession>
<organism evidence="1 2">
    <name type="scientific">Stylosanthes scabra</name>
    <dbReference type="NCBI Taxonomy" id="79078"/>
    <lineage>
        <taxon>Eukaryota</taxon>
        <taxon>Viridiplantae</taxon>
        <taxon>Streptophyta</taxon>
        <taxon>Embryophyta</taxon>
        <taxon>Tracheophyta</taxon>
        <taxon>Spermatophyta</taxon>
        <taxon>Magnoliopsida</taxon>
        <taxon>eudicotyledons</taxon>
        <taxon>Gunneridae</taxon>
        <taxon>Pentapetalae</taxon>
        <taxon>rosids</taxon>
        <taxon>fabids</taxon>
        <taxon>Fabales</taxon>
        <taxon>Fabaceae</taxon>
        <taxon>Papilionoideae</taxon>
        <taxon>50 kb inversion clade</taxon>
        <taxon>dalbergioids sensu lato</taxon>
        <taxon>Dalbergieae</taxon>
        <taxon>Pterocarpus clade</taxon>
        <taxon>Stylosanthes</taxon>
    </lineage>
</organism>
<comment type="caution">
    <text evidence="1">The sequence shown here is derived from an EMBL/GenBank/DDBJ whole genome shotgun (WGS) entry which is preliminary data.</text>
</comment>
<dbReference type="Proteomes" id="UP001341840">
    <property type="component" value="Unassembled WGS sequence"/>
</dbReference>
<gene>
    <name evidence="1" type="ORF">PIB30_081434</name>
</gene>
<keyword evidence="2" id="KW-1185">Reference proteome</keyword>
<evidence type="ECO:0000313" key="2">
    <source>
        <dbReference type="Proteomes" id="UP001341840"/>
    </source>
</evidence>
<reference evidence="1 2" key="1">
    <citation type="journal article" date="2023" name="Plants (Basel)">
        <title>Bridging the Gap: Combining Genomics and Transcriptomics Approaches to Understand Stylosanthes scabra, an Orphan Legume from the Brazilian Caatinga.</title>
        <authorList>
            <person name="Ferreira-Neto J.R.C."/>
            <person name="da Silva M.D."/>
            <person name="Binneck E."/>
            <person name="de Melo N.F."/>
            <person name="da Silva R.H."/>
            <person name="de Melo A.L.T.M."/>
            <person name="Pandolfi V."/>
            <person name="Bustamante F.O."/>
            <person name="Brasileiro-Vidal A.C."/>
            <person name="Benko-Iseppon A.M."/>
        </authorList>
    </citation>
    <scope>NUCLEOTIDE SEQUENCE [LARGE SCALE GENOMIC DNA]</scope>
    <source>
        <tissue evidence="1">Leaves</tissue>
    </source>
</reference>
<sequence>GVRPHDRTVLPHNPTVRPHDPTEHLRGLEIQFWLLSVNIMPSHGFLFVVARTPRAIVRLHDLLSGLPLSSACDRTPDLVRPHEAQKLGLMGLCLGHATARWDCVAARARLQL</sequence>
<name>A0ABU6XQ65_9FABA</name>
<evidence type="ECO:0000313" key="1">
    <source>
        <dbReference type="EMBL" id="MED6200042.1"/>
    </source>
</evidence>
<dbReference type="EMBL" id="JASCZI010212667">
    <property type="protein sequence ID" value="MED6200042.1"/>
    <property type="molecule type" value="Genomic_DNA"/>
</dbReference>